<feature type="transmembrane region" description="Helical" evidence="5">
    <location>
        <begin position="337"/>
        <end position="359"/>
    </location>
</feature>
<dbReference type="Gene3D" id="1.20.1250.20">
    <property type="entry name" value="MFS general substrate transporter like domains"/>
    <property type="match status" value="2"/>
</dbReference>
<feature type="transmembrane region" description="Helical" evidence="5">
    <location>
        <begin position="308"/>
        <end position="330"/>
    </location>
</feature>
<dbReference type="InterPro" id="IPR011701">
    <property type="entry name" value="MFS"/>
</dbReference>
<proteinExistence type="predicted"/>
<keyword evidence="7" id="KW-1185">Reference proteome</keyword>
<name>A0A2V4N7M2_9ACTN</name>
<evidence type="ECO:0000313" key="7">
    <source>
        <dbReference type="Proteomes" id="UP000248039"/>
    </source>
</evidence>
<dbReference type="GO" id="GO:0022857">
    <property type="term" value="F:transmembrane transporter activity"/>
    <property type="evidence" value="ECO:0007669"/>
    <property type="project" value="InterPro"/>
</dbReference>
<protein>
    <submittedName>
        <fullName evidence="6">MFS transporter</fullName>
    </submittedName>
</protein>
<reference evidence="6 7" key="1">
    <citation type="submission" date="2018-03" db="EMBL/GenBank/DDBJ databases">
        <title>Bioinformatic expansion and discovery of thiopeptide antibiotics.</title>
        <authorList>
            <person name="Schwalen C.J."/>
            <person name="Hudson G.A."/>
            <person name="Mitchell D.A."/>
        </authorList>
    </citation>
    <scope>NUCLEOTIDE SEQUENCE [LARGE SCALE GENOMIC DNA]</scope>
    <source>
        <strain evidence="6 7">ATCC 21389</strain>
    </source>
</reference>
<dbReference type="PANTHER" id="PTHR23514:SF13">
    <property type="entry name" value="INNER MEMBRANE PROTEIN YBJJ"/>
    <property type="match status" value="1"/>
</dbReference>
<dbReference type="SUPFAM" id="SSF103473">
    <property type="entry name" value="MFS general substrate transporter"/>
    <property type="match status" value="1"/>
</dbReference>
<dbReference type="AlphaFoldDB" id="A0A2V4N7M2"/>
<feature type="transmembrane region" description="Helical" evidence="5">
    <location>
        <begin position="55"/>
        <end position="75"/>
    </location>
</feature>
<evidence type="ECO:0000256" key="4">
    <source>
        <dbReference type="ARBA" id="ARBA00023136"/>
    </source>
</evidence>
<keyword evidence="3 5" id="KW-1133">Transmembrane helix</keyword>
<dbReference type="CDD" id="cd17393">
    <property type="entry name" value="MFS_MosC_like"/>
    <property type="match status" value="1"/>
</dbReference>
<dbReference type="InterPro" id="IPR051788">
    <property type="entry name" value="MFS_Transporter"/>
</dbReference>
<feature type="transmembrane region" description="Helical" evidence="5">
    <location>
        <begin position="17"/>
        <end position="35"/>
    </location>
</feature>
<keyword evidence="2 5" id="KW-0812">Transmembrane</keyword>
<organism evidence="6 7">
    <name type="scientific">Streptomyces tateyamensis</name>
    <dbReference type="NCBI Taxonomy" id="565073"/>
    <lineage>
        <taxon>Bacteria</taxon>
        <taxon>Bacillati</taxon>
        <taxon>Actinomycetota</taxon>
        <taxon>Actinomycetes</taxon>
        <taxon>Kitasatosporales</taxon>
        <taxon>Streptomycetaceae</taxon>
        <taxon>Streptomyces</taxon>
    </lineage>
</organism>
<sequence length="394" mass="39687">MKDDSPALGRGGPYRRAQLAIAGLFCFLGFQYATWASRLPALKGRMDLNTAQLGLFLMVCGIGAAAAFPLVAVLMRRLGSRRLALGAALLLAAVLVGFATVRSYPAGMVLGALDGVGAACLNVAMNAQGAELEARYGRTTMARLHATFSGGSLGGALLASGVNLCTGSLLVHFAVAAALLLVLLAAARPGLLAQGQQPVAEPAADRQRRRFALPTGAMLWMGLAMAFGTIAEGAMNDWSALYLRDVAHAAAGLMPLGIAVVSLMMVLARVFADGWRARYGDGRIVRLGSALAGAGLALGLLAGGVVPALLGFACMGLGMAAVTPCVYVAAAGQGPEALSLVAGMGTTGLLAGPALIGLVAGLSGLAWGMAAIAACAGVVSLCALRIRFQATAPA</sequence>
<dbReference type="EMBL" id="PYBW01000108">
    <property type="protein sequence ID" value="PYC72147.1"/>
    <property type="molecule type" value="Genomic_DNA"/>
</dbReference>
<evidence type="ECO:0000256" key="1">
    <source>
        <dbReference type="ARBA" id="ARBA00004141"/>
    </source>
</evidence>
<feature type="transmembrane region" description="Helical" evidence="5">
    <location>
        <begin position="284"/>
        <end position="302"/>
    </location>
</feature>
<dbReference type="GO" id="GO:0016020">
    <property type="term" value="C:membrane"/>
    <property type="evidence" value="ECO:0007669"/>
    <property type="project" value="UniProtKB-SubCell"/>
</dbReference>
<keyword evidence="4 5" id="KW-0472">Membrane</keyword>
<evidence type="ECO:0000256" key="3">
    <source>
        <dbReference type="ARBA" id="ARBA00022989"/>
    </source>
</evidence>
<dbReference type="Pfam" id="PF07690">
    <property type="entry name" value="MFS_1"/>
    <property type="match status" value="1"/>
</dbReference>
<gene>
    <name evidence="6" type="ORF">C7C46_25840</name>
</gene>
<comment type="caution">
    <text evidence="6">The sequence shown here is derived from an EMBL/GenBank/DDBJ whole genome shotgun (WGS) entry which is preliminary data.</text>
</comment>
<evidence type="ECO:0000256" key="5">
    <source>
        <dbReference type="SAM" id="Phobius"/>
    </source>
</evidence>
<dbReference type="PANTHER" id="PTHR23514">
    <property type="entry name" value="BYPASS OF STOP CODON PROTEIN 6"/>
    <property type="match status" value="1"/>
</dbReference>
<feature type="transmembrane region" description="Helical" evidence="5">
    <location>
        <begin position="82"/>
        <end position="101"/>
    </location>
</feature>
<feature type="transmembrane region" description="Helical" evidence="5">
    <location>
        <begin position="365"/>
        <end position="384"/>
    </location>
</feature>
<evidence type="ECO:0000256" key="2">
    <source>
        <dbReference type="ARBA" id="ARBA00022692"/>
    </source>
</evidence>
<feature type="transmembrane region" description="Helical" evidence="5">
    <location>
        <begin position="211"/>
        <end position="231"/>
    </location>
</feature>
<feature type="transmembrane region" description="Helical" evidence="5">
    <location>
        <begin position="170"/>
        <end position="191"/>
    </location>
</feature>
<dbReference type="InterPro" id="IPR036259">
    <property type="entry name" value="MFS_trans_sf"/>
</dbReference>
<comment type="subcellular location">
    <subcellularLocation>
        <location evidence="1">Membrane</location>
        <topology evidence="1">Multi-pass membrane protein</topology>
    </subcellularLocation>
</comment>
<accession>A0A2V4N7M2</accession>
<feature type="transmembrane region" description="Helical" evidence="5">
    <location>
        <begin position="251"/>
        <end position="272"/>
    </location>
</feature>
<evidence type="ECO:0000313" key="6">
    <source>
        <dbReference type="EMBL" id="PYC72147.1"/>
    </source>
</evidence>
<dbReference type="OrthoDB" id="151222at2"/>
<dbReference type="Proteomes" id="UP000248039">
    <property type="component" value="Unassembled WGS sequence"/>
</dbReference>